<dbReference type="Proteomes" id="UP001626550">
    <property type="component" value="Unassembled WGS sequence"/>
</dbReference>
<dbReference type="EMBL" id="JBJKFK010002544">
    <property type="protein sequence ID" value="KAL3310942.1"/>
    <property type="molecule type" value="Genomic_DNA"/>
</dbReference>
<evidence type="ECO:0000313" key="2">
    <source>
        <dbReference type="Proteomes" id="UP001626550"/>
    </source>
</evidence>
<evidence type="ECO:0000313" key="1">
    <source>
        <dbReference type="EMBL" id="KAL3310942.1"/>
    </source>
</evidence>
<protein>
    <submittedName>
        <fullName evidence="1">DmX-like protein 1</fullName>
    </submittedName>
</protein>
<name>A0ABD2PVL9_9PLAT</name>
<proteinExistence type="predicted"/>
<comment type="caution">
    <text evidence="1">The sequence shown here is derived from an EMBL/GenBank/DDBJ whole genome shotgun (WGS) entry which is preliminary data.</text>
</comment>
<reference evidence="1 2" key="1">
    <citation type="submission" date="2024-11" db="EMBL/GenBank/DDBJ databases">
        <title>Adaptive evolution of stress response genes in parasites aligns with host niche diversity.</title>
        <authorList>
            <person name="Hahn C."/>
            <person name="Resl P."/>
        </authorList>
    </citation>
    <scope>NUCLEOTIDE SEQUENCE [LARGE SCALE GENOMIC DNA]</scope>
    <source>
        <strain evidence="1">EGGRZ-B1_66</strain>
        <tissue evidence="1">Body</tissue>
    </source>
</reference>
<accession>A0ABD2PVL9</accession>
<dbReference type="AlphaFoldDB" id="A0ABD2PVL9"/>
<gene>
    <name evidence="1" type="primary">DMXL1_4</name>
    <name evidence="1" type="ORF">Ciccas_010481</name>
</gene>
<sequence>MYLLGIADLMANTHTHITERMLGLLEAQVPVPVSAPVEPNLKTRKTSIDMGVTKMTGYEGLDECGLRFILTMQLYSYLCRTMPPARKNQLVVSGSSFLFQIRDQQN</sequence>
<organism evidence="1 2">
    <name type="scientific">Cichlidogyrus casuarinus</name>
    <dbReference type="NCBI Taxonomy" id="1844966"/>
    <lineage>
        <taxon>Eukaryota</taxon>
        <taxon>Metazoa</taxon>
        <taxon>Spiralia</taxon>
        <taxon>Lophotrochozoa</taxon>
        <taxon>Platyhelminthes</taxon>
        <taxon>Monogenea</taxon>
        <taxon>Monopisthocotylea</taxon>
        <taxon>Dactylogyridea</taxon>
        <taxon>Ancyrocephalidae</taxon>
        <taxon>Cichlidogyrus</taxon>
    </lineage>
</organism>
<keyword evidence="2" id="KW-1185">Reference proteome</keyword>